<reference evidence="1 2" key="1">
    <citation type="journal article" date="2017" name="Appl. Environ. Microbiol.">
        <title>Parallel evolution of two clades of a major Atlantic endemic Vibrio parahaemolyticus pathogen lineage by independent acquisition of related pathogenicity islands.</title>
        <authorList>
            <person name="Xu F."/>
            <person name="Gonzalez-Escalona N."/>
            <person name="Drees K.P."/>
            <person name="Sebra R.P."/>
            <person name="Cooper V.S."/>
            <person name="Jones S.H."/>
            <person name="Whistler C.A."/>
        </authorList>
    </citation>
    <scope>NUCLEOTIDE SEQUENCE [LARGE SCALE GENOMIC DNA]</scope>
    <source>
        <strain evidence="1 2">MAVP-3</strain>
    </source>
</reference>
<accession>A0A227JFQ3</accession>
<evidence type="ECO:0000313" key="2">
    <source>
        <dbReference type="Proteomes" id="UP000214596"/>
    </source>
</evidence>
<proteinExistence type="predicted"/>
<dbReference type="RefSeq" id="WP_011105943.1">
    <property type="nucleotide sequence ID" value="NZ_CAMFGX010000030.1"/>
</dbReference>
<protein>
    <submittedName>
        <fullName evidence="1">Uncharacterized protein</fullName>
    </submittedName>
</protein>
<dbReference type="Proteomes" id="UP000214596">
    <property type="component" value="Unassembled WGS sequence"/>
</dbReference>
<dbReference type="GeneID" id="1189308"/>
<comment type="caution">
    <text evidence="1">The sequence shown here is derived from an EMBL/GenBank/DDBJ whole genome shotgun (WGS) entry which is preliminary data.</text>
</comment>
<evidence type="ECO:0000313" key="1">
    <source>
        <dbReference type="EMBL" id="OXE33939.1"/>
    </source>
</evidence>
<dbReference type="EMBL" id="NIXT01000165">
    <property type="protein sequence ID" value="OXE33939.1"/>
    <property type="molecule type" value="Genomic_DNA"/>
</dbReference>
<name>A0A227JFQ3_VIBPH</name>
<sequence>MKDFTLQKISFAIITSVVGSYVFKKIEQVDSTSFIDNVVNAKVTVPVLGIVFTIILFAAVLYIGVLRTKLSRTVSSTRTDARYDHAKYVGQVIYENGPKRSKELTDALIEKFDVDVQEATRIVSDMAHTKVLIKCLTGGFELCKNYTKRIDVHFKP</sequence>
<dbReference type="AlphaFoldDB" id="A0A227JFQ3"/>
<gene>
    <name evidence="1" type="ORF">CA163_04875</name>
</gene>
<organism evidence="1 2">
    <name type="scientific">Vibrio parahaemolyticus</name>
    <dbReference type="NCBI Taxonomy" id="670"/>
    <lineage>
        <taxon>Bacteria</taxon>
        <taxon>Pseudomonadati</taxon>
        <taxon>Pseudomonadota</taxon>
        <taxon>Gammaproteobacteria</taxon>
        <taxon>Vibrionales</taxon>
        <taxon>Vibrionaceae</taxon>
        <taxon>Vibrio</taxon>
    </lineage>
</organism>